<evidence type="ECO:0000259" key="2">
    <source>
        <dbReference type="Pfam" id="PF00535"/>
    </source>
</evidence>
<keyword evidence="3" id="KW-0808">Transferase</keyword>
<evidence type="ECO:0000313" key="4">
    <source>
        <dbReference type="Proteomes" id="UP000002217"/>
    </source>
</evidence>
<dbReference type="PANTHER" id="PTHR43685:SF2">
    <property type="entry name" value="GLYCOSYLTRANSFERASE 2-LIKE DOMAIN-CONTAINING PROTEIN"/>
    <property type="match status" value="1"/>
</dbReference>
<dbReference type="InterPro" id="IPR050834">
    <property type="entry name" value="Glycosyltransf_2"/>
</dbReference>
<dbReference type="Gene3D" id="3.90.550.10">
    <property type="entry name" value="Spore Coat Polysaccharide Biosynthesis Protein SpsA, Chain A"/>
    <property type="match status" value="1"/>
</dbReference>
<dbReference type="HOGENOM" id="CLU_028391_0_0_9"/>
<dbReference type="PANTHER" id="PTHR43685">
    <property type="entry name" value="GLYCOSYLTRANSFERASE"/>
    <property type="match status" value="1"/>
</dbReference>
<dbReference type="InterPro" id="IPR029044">
    <property type="entry name" value="Nucleotide-diphossugar_trans"/>
</dbReference>
<reference evidence="3 4" key="1">
    <citation type="journal article" date="2009" name="Stand. Genomic Sci.">
        <title>Complete genome sequence of Desulfotomaculum acetoxidans type strain (5575).</title>
        <authorList>
            <person name="Spring S."/>
            <person name="Lapidus A."/>
            <person name="Schroder M."/>
            <person name="Gleim D."/>
            <person name="Sims D."/>
            <person name="Meincke L."/>
            <person name="Glavina Del Rio T."/>
            <person name="Tice H."/>
            <person name="Copeland A."/>
            <person name="Cheng J.F."/>
            <person name="Lucas S."/>
            <person name="Chen F."/>
            <person name="Nolan M."/>
            <person name="Bruce D."/>
            <person name="Goodwin L."/>
            <person name="Pitluck S."/>
            <person name="Ivanova N."/>
            <person name="Mavromatis K."/>
            <person name="Mikhailova N."/>
            <person name="Pati A."/>
            <person name="Chen A."/>
            <person name="Palaniappan K."/>
            <person name="Land M."/>
            <person name="Hauser L."/>
            <person name="Chang Y.J."/>
            <person name="Jeffries C.D."/>
            <person name="Chain P."/>
            <person name="Saunders E."/>
            <person name="Brettin T."/>
            <person name="Detter J.C."/>
            <person name="Goker M."/>
            <person name="Bristow J."/>
            <person name="Eisen J.A."/>
            <person name="Markowitz V."/>
            <person name="Hugenholtz P."/>
            <person name="Kyrpides N.C."/>
            <person name="Klenk H.P."/>
            <person name="Han C."/>
        </authorList>
    </citation>
    <scope>NUCLEOTIDE SEQUENCE [LARGE SCALE GENOMIC DNA]</scope>
    <source>
        <strain evidence="4">ATCC 49208 / DSM 771 / VKM B-1644</strain>
    </source>
</reference>
<keyword evidence="4" id="KW-1185">Reference proteome</keyword>
<dbReference type="AlphaFoldDB" id="C8VZJ3"/>
<dbReference type="CAZy" id="GT2">
    <property type="family name" value="Glycosyltransferase Family 2"/>
</dbReference>
<dbReference type="GO" id="GO:0016740">
    <property type="term" value="F:transferase activity"/>
    <property type="evidence" value="ECO:0007669"/>
    <property type="project" value="UniProtKB-KW"/>
</dbReference>
<dbReference type="SUPFAM" id="SSF53448">
    <property type="entry name" value="Nucleotide-diphospho-sugar transferases"/>
    <property type="match status" value="1"/>
</dbReference>
<keyword evidence="1" id="KW-1133">Transmembrane helix</keyword>
<sequence>MISLLNSLNFSLAKGVLLRTNDNAFSLISETPVRVLRISPALYGLIKKISEGQDLFELIKDKPVSERKSVTSILLTLVAKGYLSIQYKRCNEYLSNNPGRLEHCDALKQCNGHLPHGQNGSFKNSISASGYDEILPTVTVVIPVKNRPGEIRDCLDSLKVLNYPKEKMEIIVVDDGSTDSTGDIIASYNVKLISLPKSKGASACRNIGVKEAKGEIIAFLDSDCTVSPGWIKELLPYFAFEGVGAVGGFVNSYYNSSCLDKYEAACSSLNMGKRVLFERDAKTNFYVPSCNLFVKKDAFNQTGGFKESMHVGEDVDFCWRMRKLGYFLLYVPQGVIAHKHRNILAKMLKRRMEYGTSEADLYKKHSDKEKVFPVPVYEGLSFLSFLLAICMTKPLLLAVNAPLLPLGVFAKAKKISEYRSEFGYMSLLKSFLRSTLSVYYFILFHLMRYYLLLMLAAGVVYSPVWHLAAISLVISSIVDYSVKKPNISFAAFLYFYVLEHLAYQTGVLGGCLKQKSFKCYKLKIKILL</sequence>
<dbReference type="KEGG" id="dae:Dtox_4271"/>
<dbReference type="InterPro" id="IPR001173">
    <property type="entry name" value="Glyco_trans_2-like"/>
</dbReference>
<dbReference type="STRING" id="485916.Dtox_4271"/>
<feature type="domain" description="Glycosyltransferase 2-like" evidence="2">
    <location>
        <begin position="139"/>
        <end position="295"/>
    </location>
</feature>
<protein>
    <submittedName>
        <fullName evidence="3">Glycosyl transferase family 2</fullName>
    </submittedName>
</protein>
<evidence type="ECO:0000313" key="3">
    <source>
        <dbReference type="EMBL" id="ACV64938.1"/>
    </source>
</evidence>
<dbReference type="Proteomes" id="UP000002217">
    <property type="component" value="Chromosome"/>
</dbReference>
<organism evidence="3 4">
    <name type="scientific">Desulfofarcimen acetoxidans (strain ATCC 49208 / DSM 771 / KCTC 5769 / VKM B-1644 / 5575)</name>
    <name type="common">Desulfotomaculum acetoxidans</name>
    <dbReference type="NCBI Taxonomy" id="485916"/>
    <lineage>
        <taxon>Bacteria</taxon>
        <taxon>Bacillati</taxon>
        <taxon>Bacillota</taxon>
        <taxon>Clostridia</taxon>
        <taxon>Eubacteriales</taxon>
        <taxon>Peptococcaceae</taxon>
        <taxon>Desulfofarcimen</taxon>
    </lineage>
</organism>
<dbReference type="eggNOG" id="COG1215">
    <property type="taxonomic scope" value="Bacteria"/>
</dbReference>
<accession>C8VZJ3</accession>
<evidence type="ECO:0000256" key="1">
    <source>
        <dbReference type="SAM" id="Phobius"/>
    </source>
</evidence>
<dbReference type="OrthoDB" id="9771846at2"/>
<dbReference type="RefSeq" id="WP_015759608.1">
    <property type="nucleotide sequence ID" value="NC_013216.1"/>
</dbReference>
<proteinExistence type="predicted"/>
<keyword evidence="1" id="KW-0812">Transmembrane</keyword>
<gene>
    <name evidence="3" type="ordered locus">Dtox_4271</name>
</gene>
<feature type="transmembrane region" description="Helical" evidence="1">
    <location>
        <begin position="449"/>
        <end position="474"/>
    </location>
</feature>
<dbReference type="Pfam" id="PF00535">
    <property type="entry name" value="Glycos_transf_2"/>
    <property type="match status" value="1"/>
</dbReference>
<dbReference type="EMBL" id="CP001720">
    <property type="protein sequence ID" value="ACV64938.1"/>
    <property type="molecule type" value="Genomic_DNA"/>
</dbReference>
<keyword evidence="1" id="KW-0472">Membrane</keyword>
<name>C8VZJ3_DESAS</name>
<dbReference type="InterPro" id="IPR023981">
    <property type="entry name" value="MftF"/>
</dbReference>
<dbReference type="NCBIfam" id="TIGR03965">
    <property type="entry name" value="mycofact_glyco"/>
    <property type="match status" value="1"/>
</dbReference>
<feature type="transmembrane region" description="Helical" evidence="1">
    <location>
        <begin position="422"/>
        <end position="443"/>
    </location>
</feature>